<organism evidence="6 7">
    <name type="scientific">Campylobacter rectus</name>
    <name type="common">Wolinella recta</name>
    <dbReference type="NCBI Taxonomy" id="203"/>
    <lineage>
        <taxon>Bacteria</taxon>
        <taxon>Pseudomonadati</taxon>
        <taxon>Campylobacterota</taxon>
        <taxon>Epsilonproteobacteria</taxon>
        <taxon>Campylobacterales</taxon>
        <taxon>Campylobacteraceae</taxon>
        <taxon>Campylobacter</taxon>
    </lineage>
</organism>
<evidence type="ECO:0000256" key="4">
    <source>
        <dbReference type="PIRSR" id="PIRSR604385-3"/>
    </source>
</evidence>
<evidence type="ECO:0000256" key="2">
    <source>
        <dbReference type="ARBA" id="ARBA00022801"/>
    </source>
</evidence>
<sequence>MDTSVKNIKIENLTVPRYVKPYQISFDLCEKSVRWECIKAHDSVSVLLYHEDRDAFLLVKQFRPAVWFNLQEGRELNLTQKGDEGYTYELCAGLMDKGKSEEQTVIEEIAEETGFAVSKVERITSTRGALGFGGAKQTMFFAAINDAMKIGEGGGIDGENIKPVYVPLGRAREFMFDETKTKATGLMFAFMWFFDKFKR</sequence>
<keyword evidence="3" id="KW-0479">Metal-binding</keyword>
<feature type="domain" description="Nudix hydrolase" evidence="5">
    <location>
        <begin position="39"/>
        <end position="189"/>
    </location>
</feature>
<proteinExistence type="predicted"/>
<dbReference type="GO" id="GO:0006753">
    <property type="term" value="P:nucleoside phosphate metabolic process"/>
    <property type="evidence" value="ECO:0007669"/>
    <property type="project" value="TreeGrafter"/>
</dbReference>
<feature type="binding site" evidence="3">
    <location>
        <position position="112"/>
    </location>
    <ligand>
        <name>Mg(2+)</name>
        <dbReference type="ChEBI" id="CHEBI:18420"/>
        <label>1</label>
    </ligand>
</feature>
<feature type="binding site" evidence="3">
    <location>
        <position position="92"/>
    </location>
    <ligand>
        <name>Mg(2+)</name>
        <dbReference type="ChEBI" id="CHEBI:18420"/>
        <label>1</label>
    </ligand>
</feature>
<keyword evidence="3" id="KW-0460">Magnesium</keyword>
<evidence type="ECO:0000313" key="7">
    <source>
        <dbReference type="Proteomes" id="UP000502377"/>
    </source>
</evidence>
<dbReference type="InterPro" id="IPR004385">
    <property type="entry name" value="NDP_pyrophosphatase"/>
</dbReference>
<protein>
    <submittedName>
        <fullName evidence="6">Nudix-type nucleoside diphosphatase</fullName>
    </submittedName>
</protein>
<dbReference type="KEGG" id="crx:CRECT_0821"/>
<dbReference type="PANTHER" id="PTHR11839:SF15">
    <property type="entry name" value="URIDINE DIPHOSPHATE GLUCOSE PYROPHOSPHATASE NUDT14"/>
    <property type="match status" value="1"/>
</dbReference>
<dbReference type="SUPFAM" id="SSF55811">
    <property type="entry name" value="Nudix"/>
    <property type="match status" value="1"/>
</dbReference>
<evidence type="ECO:0000256" key="1">
    <source>
        <dbReference type="ARBA" id="ARBA00001946"/>
    </source>
</evidence>
<dbReference type="InterPro" id="IPR000086">
    <property type="entry name" value="NUDIX_hydrolase_dom"/>
</dbReference>
<gene>
    <name evidence="6" type="ORF">CRECT_0821</name>
</gene>
<dbReference type="RefSeq" id="WP_004319834.1">
    <property type="nucleotide sequence ID" value="NZ_CP012543.1"/>
</dbReference>
<evidence type="ECO:0000256" key="3">
    <source>
        <dbReference type="PIRSR" id="PIRSR604385-2"/>
    </source>
</evidence>
<keyword evidence="2" id="KW-0378">Hydrolase</keyword>
<feature type="short sequence motif" description="Nudix box" evidence="4">
    <location>
        <begin position="93"/>
        <end position="115"/>
    </location>
</feature>
<dbReference type="NCBIfam" id="TIGR00052">
    <property type="entry name" value="nudix-type nucleoside diphosphatase, YffH/AdpP family"/>
    <property type="match status" value="1"/>
</dbReference>
<feature type="binding site" evidence="3">
    <location>
        <position position="108"/>
    </location>
    <ligand>
        <name>Mg(2+)</name>
        <dbReference type="ChEBI" id="CHEBI:18420"/>
        <label>1</label>
    </ligand>
</feature>
<dbReference type="GO" id="GO:0046872">
    <property type="term" value="F:metal ion binding"/>
    <property type="evidence" value="ECO:0007669"/>
    <property type="project" value="UniProtKB-KW"/>
</dbReference>
<evidence type="ECO:0000259" key="5">
    <source>
        <dbReference type="PROSITE" id="PS51462"/>
    </source>
</evidence>
<dbReference type="GO" id="GO:0019693">
    <property type="term" value="P:ribose phosphate metabolic process"/>
    <property type="evidence" value="ECO:0007669"/>
    <property type="project" value="TreeGrafter"/>
</dbReference>
<name>A0A6G5QLF6_CAMRE</name>
<dbReference type="Proteomes" id="UP000502377">
    <property type="component" value="Chromosome"/>
</dbReference>
<dbReference type="CDD" id="cd18887">
    <property type="entry name" value="NUDIX_UGPPase_Nudt14"/>
    <property type="match status" value="1"/>
</dbReference>
<dbReference type="Pfam" id="PF00293">
    <property type="entry name" value="NUDIX"/>
    <property type="match status" value="1"/>
</dbReference>
<reference evidence="6 7" key="1">
    <citation type="submission" date="2016-07" db="EMBL/GenBank/DDBJ databases">
        <title>Comparative genomics of the Campylobacter concisus group.</title>
        <authorList>
            <person name="Miller W.G."/>
            <person name="Yee E."/>
            <person name="Chapman M.H."/>
            <person name="Huynh S."/>
            <person name="Bono J.L."/>
            <person name="On S.L.W."/>
            <person name="StLeger J."/>
            <person name="Foster G."/>
            <person name="Parker C.T."/>
        </authorList>
    </citation>
    <scope>NUCLEOTIDE SEQUENCE [LARGE SCALE GENOMIC DNA]</scope>
    <source>
        <strain evidence="6 7">ATCC 33238</strain>
    </source>
</reference>
<feature type="binding site" evidence="3">
    <location>
        <position position="159"/>
    </location>
    <ligand>
        <name>Mg(2+)</name>
        <dbReference type="ChEBI" id="CHEBI:18420"/>
        <label>1</label>
    </ligand>
</feature>
<dbReference type="PANTHER" id="PTHR11839">
    <property type="entry name" value="UDP/ADP-SUGAR PYROPHOSPHATASE"/>
    <property type="match status" value="1"/>
</dbReference>
<dbReference type="Gene3D" id="3.90.79.10">
    <property type="entry name" value="Nucleoside Triphosphate Pyrophosphohydrolase"/>
    <property type="match status" value="1"/>
</dbReference>
<dbReference type="InterPro" id="IPR015797">
    <property type="entry name" value="NUDIX_hydrolase-like_dom_sf"/>
</dbReference>
<evidence type="ECO:0000313" key="6">
    <source>
        <dbReference type="EMBL" id="QCD46500.1"/>
    </source>
</evidence>
<comment type="cofactor">
    <cofactor evidence="1 3">
        <name>Mg(2+)</name>
        <dbReference type="ChEBI" id="CHEBI:18420"/>
    </cofactor>
</comment>
<dbReference type="GO" id="GO:0016818">
    <property type="term" value="F:hydrolase activity, acting on acid anhydrides, in phosphorus-containing anhydrides"/>
    <property type="evidence" value="ECO:0007669"/>
    <property type="project" value="InterPro"/>
</dbReference>
<dbReference type="PROSITE" id="PS51462">
    <property type="entry name" value="NUDIX"/>
    <property type="match status" value="1"/>
</dbReference>
<accession>A0A6G5QLF6</accession>
<dbReference type="EMBL" id="CP012543">
    <property type="protein sequence ID" value="QCD46500.1"/>
    <property type="molecule type" value="Genomic_DNA"/>
</dbReference>
<dbReference type="AlphaFoldDB" id="A0A6G5QLF6"/>